<proteinExistence type="predicted"/>
<evidence type="ECO:0000313" key="1">
    <source>
        <dbReference type="EMBL" id="KAL1884279.1"/>
    </source>
</evidence>
<protein>
    <submittedName>
        <fullName evidence="1">Uncharacterized protein</fullName>
    </submittedName>
</protein>
<accession>A0ABR3Y8C1</accession>
<comment type="caution">
    <text evidence="1">The sequence shown here is derived from an EMBL/GenBank/DDBJ whole genome shotgun (WGS) entry which is preliminary data.</text>
</comment>
<sequence>MPAGDYVSPITIRFGWPRSRIEIATGHSGDNNRGYRRKCQNIEAAKREIRKCSTSGIGYVNAVRVIVAFSIRWPRGPRSMYLFYPFRLTPDKDTRQCIDNVSNRQYMIRIPPSHIFG</sequence>
<dbReference type="Proteomes" id="UP001586593">
    <property type="component" value="Unassembled WGS sequence"/>
</dbReference>
<organism evidence="1 2">
    <name type="scientific">Phialemonium thermophilum</name>
    <dbReference type="NCBI Taxonomy" id="223376"/>
    <lineage>
        <taxon>Eukaryota</taxon>
        <taxon>Fungi</taxon>
        <taxon>Dikarya</taxon>
        <taxon>Ascomycota</taxon>
        <taxon>Pezizomycotina</taxon>
        <taxon>Sordariomycetes</taxon>
        <taxon>Sordariomycetidae</taxon>
        <taxon>Cephalothecales</taxon>
        <taxon>Cephalothecaceae</taxon>
        <taxon>Phialemonium</taxon>
    </lineage>
</organism>
<name>A0ABR3Y8C1_9PEZI</name>
<keyword evidence="2" id="KW-1185">Reference proteome</keyword>
<dbReference type="EMBL" id="JAZHXJ010000002">
    <property type="protein sequence ID" value="KAL1884279.1"/>
    <property type="molecule type" value="Genomic_DNA"/>
</dbReference>
<evidence type="ECO:0000313" key="2">
    <source>
        <dbReference type="Proteomes" id="UP001586593"/>
    </source>
</evidence>
<reference evidence="1 2" key="1">
    <citation type="journal article" date="2024" name="Commun. Biol.">
        <title>Comparative genomic analysis of thermophilic fungi reveals convergent evolutionary adaptations and gene losses.</title>
        <authorList>
            <person name="Steindorff A.S."/>
            <person name="Aguilar-Pontes M.V."/>
            <person name="Robinson A.J."/>
            <person name="Andreopoulos B."/>
            <person name="LaButti K."/>
            <person name="Kuo A."/>
            <person name="Mondo S."/>
            <person name="Riley R."/>
            <person name="Otillar R."/>
            <person name="Haridas S."/>
            <person name="Lipzen A."/>
            <person name="Grimwood J."/>
            <person name="Schmutz J."/>
            <person name="Clum A."/>
            <person name="Reid I.D."/>
            <person name="Moisan M.C."/>
            <person name="Butler G."/>
            <person name="Nguyen T.T.M."/>
            <person name="Dewar K."/>
            <person name="Conant G."/>
            <person name="Drula E."/>
            <person name="Henrissat B."/>
            <person name="Hansel C."/>
            <person name="Singer S."/>
            <person name="Hutchinson M.I."/>
            <person name="de Vries R.P."/>
            <person name="Natvig D.O."/>
            <person name="Powell A.J."/>
            <person name="Tsang A."/>
            <person name="Grigoriev I.V."/>
        </authorList>
    </citation>
    <scope>NUCLEOTIDE SEQUENCE [LARGE SCALE GENOMIC DNA]</scope>
    <source>
        <strain evidence="1 2">ATCC 24622</strain>
    </source>
</reference>
<gene>
    <name evidence="1" type="ORF">VTK73DRAFT_3263</name>
</gene>